<organism evidence="1 2">
    <name type="scientific">Irpex rosettiformis</name>
    <dbReference type="NCBI Taxonomy" id="378272"/>
    <lineage>
        <taxon>Eukaryota</taxon>
        <taxon>Fungi</taxon>
        <taxon>Dikarya</taxon>
        <taxon>Basidiomycota</taxon>
        <taxon>Agaricomycotina</taxon>
        <taxon>Agaricomycetes</taxon>
        <taxon>Polyporales</taxon>
        <taxon>Irpicaceae</taxon>
        <taxon>Irpex</taxon>
    </lineage>
</organism>
<evidence type="ECO:0000313" key="1">
    <source>
        <dbReference type="EMBL" id="KAI0094043.1"/>
    </source>
</evidence>
<comment type="caution">
    <text evidence="1">The sequence shown here is derived from an EMBL/GenBank/DDBJ whole genome shotgun (WGS) entry which is preliminary data.</text>
</comment>
<name>A0ACB8UIG0_9APHY</name>
<sequence length="445" mass="47997">MLNPLRARQDHDNVLRIDTRKRHDRKECYTVTSSNLVVCTDIVAVTTVVWWSPSSTSTSSFAITPESSPDSFITLSPDIPSSTSVSSVSKLANPPPLVTGNNAGDLTGSPSMGSIPSTISKNLPPTSSIRQSILPSSSYTITPPQALPTSIPSSSDEATTSASSSSLTQPLSSQVPLLEQAGPTPRFSELFQKLIPVLGAFVGFLVILATIIWLRPYIIRLIHRLGQTCRGAPEPTIEFPDTPAISLRDEELSAQSLDSGQREISVHQWSETASLYATYGSVRSMSLYDSRSVVGEACNALGSRSMAMAEWASSSIRPLPEPPGQNRESVQGRTTAEEVIQERDSVRIERHVFPSVEVVGDLGLGPEERSDVQGRDSERELEVGADGVHEQPSQSAPSQNRRNMSISGGSMSTIMTEPPPPYSPDGEPFNPADFDLSQVTYSSIR</sequence>
<dbReference type="EMBL" id="MU274901">
    <property type="protein sequence ID" value="KAI0094043.1"/>
    <property type="molecule type" value="Genomic_DNA"/>
</dbReference>
<dbReference type="Proteomes" id="UP001055072">
    <property type="component" value="Unassembled WGS sequence"/>
</dbReference>
<proteinExistence type="predicted"/>
<gene>
    <name evidence="1" type="ORF">BDY19DRAFT_989559</name>
</gene>
<keyword evidence="2" id="KW-1185">Reference proteome</keyword>
<reference evidence="1" key="1">
    <citation type="journal article" date="2021" name="Environ. Microbiol.">
        <title>Gene family expansions and transcriptome signatures uncover fungal adaptations to wood decay.</title>
        <authorList>
            <person name="Hage H."/>
            <person name="Miyauchi S."/>
            <person name="Viragh M."/>
            <person name="Drula E."/>
            <person name="Min B."/>
            <person name="Chaduli D."/>
            <person name="Navarro D."/>
            <person name="Favel A."/>
            <person name="Norest M."/>
            <person name="Lesage-Meessen L."/>
            <person name="Balint B."/>
            <person name="Merenyi Z."/>
            <person name="de Eugenio L."/>
            <person name="Morin E."/>
            <person name="Martinez A.T."/>
            <person name="Baldrian P."/>
            <person name="Stursova M."/>
            <person name="Martinez M.J."/>
            <person name="Novotny C."/>
            <person name="Magnuson J.K."/>
            <person name="Spatafora J.W."/>
            <person name="Maurice S."/>
            <person name="Pangilinan J."/>
            <person name="Andreopoulos W."/>
            <person name="LaButti K."/>
            <person name="Hundley H."/>
            <person name="Na H."/>
            <person name="Kuo A."/>
            <person name="Barry K."/>
            <person name="Lipzen A."/>
            <person name="Henrissat B."/>
            <person name="Riley R."/>
            <person name="Ahrendt S."/>
            <person name="Nagy L.G."/>
            <person name="Grigoriev I.V."/>
            <person name="Martin F."/>
            <person name="Rosso M.N."/>
        </authorList>
    </citation>
    <scope>NUCLEOTIDE SEQUENCE</scope>
    <source>
        <strain evidence="1">CBS 384.51</strain>
    </source>
</reference>
<protein>
    <submittedName>
        <fullName evidence="1">Uncharacterized protein</fullName>
    </submittedName>
</protein>
<accession>A0ACB8UIG0</accession>
<evidence type="ECO:0000313" key="2">
    <source>
        <dbReference type="Proteomes" id="UP001055072"/>
    </source>
</evidence>